<protein>
    <submittedName>
        <fullName evidence="1">Uncharacterized protein</fullName>
    </submittedName>
</protein>
<accession>A0A381QM84</accession>
<proteinExistence type="predicted"/>
<dbReference type="EMBL" id="UINC01001427">
    <property type="protein sequence ID" value="SUZ80452.1"/>
    <property type="molecule type" value="Genomic_DNA"/>
</dbReference>
<organism evidence="1">
    <name type="scientific">marine metagenome</name>
    <dbReference type="NCBI Taxonomy" id="408172"/>
    <lineage>
        <taxon>unclassified sequences</taxon>
        <taxon>metagenomes</taxon>
        <taxon>ecological metagenomes</taxon>
    </lineage>
</organism>
<sequence length="35" mass="3968">MTARIFSFKIFEEIKSINACRLLPPPEINTVAVAF</sequence>
<dbReference type="AlphaFoldDB" id="A0A381QM84"/>
<evidence type="ECO:0000313" key="1">
    <source>
        <dbReference type="EMBL" id="SUZ80452.1"/>
    </source>
</evidence>
<reference evidence="1" key="1">
    <citation type="submission" date="2018-05" db="EMBL/GenBank/DDBJ databases">
        <authorList>
            <person name="Lanie J.A."/>
            <person name="Ng W.-L."/>
            <person name="Kazmierczak K.M."/>
            <person name="Andrzejewski T.M."/>
            <person name="Davidsen T.M."/>
            <person name="Wayne K.J."/>
            <person name="Tettelin H."/>
            <person name="Glass J.I."/>
            <person name="Rusch D."/>
            <person name="Podicherti R."/>
            <person name="Tsui H.-C.T."/>
            <person name="Winkler M.E."/>
        </authorList>
    </citation>
    <scope>NUCLEOTIDE SEQUENCE</scope>
</reference>
<name>A0A381QM84_9ZZZZ</name>
<gene>
    <name evidence="1" type="ORF">METZ01_LOCUS33306</name>
</gene>